<gene>
    <name evidence="1" type="ORF">PXX05_03080</name>
</gene>
<evidence type="ECO:0008006" key="3">
    <source>
        <dbReference type="Google" id="ProtNLM"/>
    </source>
</evidence>
<organism evidence="1 2">
    <name type="scientific">Legionella cardiaca</name>
    <dbReference type="NCBI Taxonomy" id="1071983"/>
    <lineage>
        <taxon>Bacteria</taxon>
        <taxon>Pseudomonadati</taxon>
        <taxon>Pseudomonadota</taxon>
        <taxon>Gammaproteobacteria</taxon>
        <taxon>Legionellales</taxon>
        <taxon>Legionellaceae</taxon>
        <taxon>Legionella</taxon>
    </lineage>
</organism>
<proteinExistence type="predicted"/>
<reference evidence="1 2" key="1">
    <citation type="submission" date="2023-02" db="EMBL/GenBank/DDBJ databases">
        <title>Genome Sequence of L. cardiaca H63T.</title>
        <authorList>
            <person name="Lopez A.E."/>
            <person name="Cianciotto N.P."/>
        </authorList>
    </citation>
    <scope>NUCLEOTIDE SEQUENCE [LARGE SCALE GENOMIC DNA]</scope>
    <source>
        <strain evidence="1 2">H63</strain>
    </source>
</reference>
<accession>A0ABY8AT89</accession>
<evidence type="ECO:0000313" key="2">
    <source>
        <dbReference type="Proteomes" id="UP001222087"/>
    </source>
</evidence>
<evidence type="ECO:0000313" key="1">
    <source>
        <dbReference type="EMBL" id="WED43778.1"/>
    </source>
</evidence>
<dbReference type="Proteomes" id="UP001222087">
    <property type="component" value="Chromosome"/>
</dbReference>
<dbReference type="RefSeq" id="WP_275089592.1">
    <property type="nucleotide sequence ID" value="NZ_CP119078.1"/>
</dbReference>
<keyword evidence="2" id="KW-1185">Reference proteome</keyword>
<dbReference type="EMBL" id="CP119078">
    <property type="protein sequence ID" value="WED43778.1"/>
    <property type="molecule type" value="Genomic_DNA"/>
</dbReference>
<name>A0ABY8AT89_9GAMM</name>
<protein>
    <recommendedName>
        <fullName evidence="3">Coiled-coil protein</fullName>
    </recommendedName>
</protein>
<sequence length="441" mass="49961">MSQGKVETAKKAEEKINAEFNTCTQVADELKKIFEEKGFTQEASQIYVYHPTRNSQIYCSDSQSISNFGIHDLGNPEEGGILIIVDENSDLNTLLKNVGFKEHTRDWAAEHWGQVVYSVSPWAENGLPMDAIKKLPTHLSKDKEFVEDILVGLSELANVMLQCHQDLQKKLTNKEINEELKKIYQHLYTLIAQATIDIQQKPENVTVLFKNCISNVGSTLEEIEKHPSLGSLIKESNNPIKRFIQYLCDKLHDKFGIKLESIRPKTTIEKLHNSFFKQYMPENSRENNLSGRQAVEETKQSKEKIDAEFDTCTQVADELKKIFEDNGFTQEASQIYVYHPTRDSQIYCSDSQSVSNLGIHDLGSPEEGGILIVVNEKSDLNTLLKNAGFKEHDRDWASENMGEVVYSISPWAKNGLTMDAINALPTDLKKDLPNNSNMTII</sequence>